<comment type="caution">
    <text evidence="11">The sequence shown here is derived from an EMBL/GenBank/DDBJ whole genome shotgun (WGS) entry which is preliminary data.</text>
</comment>
<evidence type="ECO:0000256" key="9">
    <source>
        <dbReference type="SAM" id="Phobius"/>
    </source>
</evidence>
<gene>
    <name evidence="11" type="ORF">EGW08_010142</name>
</gene>
<keyword evidence="10" id="KW-0732">Signal</keyword>
<keyword evidence="6" id="KW-0675">Receptor</keyword>
<dbReference type="Gene3D" id="3.40.190.10">
    <property type="entry name" value="Periplasmic binding protein-like II"/>
    <property type="match status" value="1"/>
</dbReference>
<dbReference type="Proteomes" id="UP000271974">
    <property type="component" value="Unassembled WGS sequence"/>
</dbReference>
<protein>
    <recommendedName>
        <fullName evidence="13">Ionotropic glutamate receptor C-terminal domain-containing protein</fullName>
    </recommendedName>
</protein>
<feature type="compositionally biased region" description="Low complexity" evidence="8">
    <location>
        <begin position="548"/>
        <end position="561"/>
    </location>
</feature>
<evidence type="ECO:0000256" key="2">
    <source>
        <dbReference type="ARBA" id="ARBA00022475"/>
    </source>
</evidence>
<name>A0A3S0ZLX7_ELYCH</name>
<evidence type="ECO:0000256" key="1">
    <source>
        <dbReference type="ARBA" id="ARBA00004651"/>
    </source>
</evidence>
<dbReference type="OrthoDB" id="6153791at2759"/>
<dbReference type="SUPFAM" id="SSF53850">
    <property type="entry name" value="Periplasmic binding protein-like II"/>
    <property type="match status" value="1"/>
</dbReference>
<evidence type="ECO:0008006" key="13">
    <source>
        <dbReference type="Google" id="ProtNLM"/>
    </source>
</evidence>
<evidence type="ECO:0000256" key="3">
    <source>
        <dbReference type="ARBA" id="ARBA00022692"/>
    </source>
</evidence>
<evidence type="ECO:0000256" key="7">
    <source>
        <dbReference type="ARBA" id="ARBA00023180"/>
    </source>
</evidence>
<evidence type="ECO:0000313" key="11">
    <source>
        <dbReference type="EMBL" id="RUS82097.1"/>
    </source>
</evidence>
<feature type="region of interest" description="Disordered" evidence="8">
    <location>
        <begin position="548"/>
        <end position="602"/>
    </location>
</feature>
<keyword evidence="5 9" id="KW-0472">Membrane</keyword>
<proteinExistence type="predicted"/>
<evidence type="ECO:0000256" key="6">
    <source>
        <dbReference type="ARBA" id="ARBA00023170"/>
    </source>
</evidence>
<reference evidence="11 12" key="1">
    <citation type="submission" date="2019-01" db="EMBL/GenBank/DDBJ databases">
        <title>A draft genome assembly of the solar-powered sea slug Elysia chlorotica.</title>
        <authorList>
            <person name="Cai H."/>
            <person name="Li Q."/>
            <person name="Fang X."/>
            <person name="Li J."/>
            <person name="Curtis N.E."/>
            <person name="Altenburger A."/>
            <person name="Shibata T."/>
            <person name="Feng M."/>
            <person name="Maeda T."/>
            <person name="Schwartz J.A."/>
            <person name="Shigenobu S."/>
            <person name="Lundholm N."/>
            <person name="Nishiyama T."/>
            <person name="Yang H."/>
            <person name="Hasebe M."/>
            <person name="Li S."/>
            <person name="Pierce S.K."/>
            <person name="Wang J."/>
        </authorList>
    </citation>
    <scope>NUCLEOTIDE SEQUENCE [LARGE SCALE GENOMIC DNA]</scope>
    <source>
        <strain evidence="11">EC2010</strain>
        <tissue evidence="11">Whole organism of an adult</tissue>
    </source>
</reference>
<dbReference type="EMBL" id="RQTK01000303">
    <property type="protein sequence ID" value="RUS82097.1"/>
    <property type="molecule type" value="Genomic_DNA"/>
</dbReference>
<accession>A0A3S0ZLX7</accession>
<evidence type="ECO:0000313" key="12">
    <source>
        <dbReference type="Proteomes" id="UP000271974"/>
    </source>
</evidence>
<dbReference type="PANTHER" id="PTHR42643:SF24">
    <property type="entry name" value="IONOTROPIC RECEPTOR 60A"/>
    <property type="match status" value="1"/>
</dbReference>
<evidence type="ECO:0000256" key="10">
    <source>
        <dbReference type="SAM" id="SignalP"/>
    </source>
</evidence>
<feature type="chain" id="PRO_5018623382" description="Ionotropic glutamate receptor C-terminal domain-containing protein" evidence="10">
    <location>
        <begin position="16"/>
        <end position="939"/>
    </location>
</feature>
<feature type="compositionally biased region" description="Polar residues" evidence="8">
    <location>
        <begin position="588"/>
        <end position="602"/>
    </location>
</feature>
<keyword evidence="2" id="KW-1003">Cell membrane</keyword>
<dbReference type="PANTHER" id="PTHR42643">
    <property type="entry name" value="IONOTROPIC RECEPTOR 20A-RELATED"/>
    <property type="match status" value="1"/>
</dbReference>
<evidence type="ECO:0000256" key="8">
    <source>
        <dbReference type="SAM" id="MobiDB-lite"/>
    </source>
</evidence>
<organism evidence="11 12">
    <name type="scientific">Elysia chlorotica</name>
    <name type="common">Eastern emerald elysia</name>
    <name type="synonym">Sea slug</name>
    <dbReference type="NCBI Taxonomy" id="188477"/>
    <lineage>
        <taxon>Eukaryota</taxon>
        <taxon>Metazoa</taxon>
        <taxon>Spiralia</taxon>
        <taxon>Lophotrochozoa</taxon>
        <taxon>Mollusca</taxon>
        <taxon>Gastropoda</taxon>
        <taxon>Heterobranchia</taxon>
        <taxon>Euthyneura</taxon>
        <taxon>Panpulmonata</taxon>
        <taxon>Sacoglossa</taxon>
        <taxon>Placobranchoidea</taxon>
        <taxon>Plakobranchidae</taxon>
        <taxon>Elysia</taxon>
    </lineage>
</organism>
<dbReference type="AlphaFoldDB" id="A0A3S0ZLX7"/>
<feature type="signal peptide" evidence="10">
    <location>
        <begin position="1"/>
        <end position="15"/>
    </location>
</feature>
<dbReference type="InterPro" id="IPR052192">
    <property type="entry name" value="Insect_Ionotropic_Sensory_Rcpt"/>
</dbReference>
<evidence type="ECO:0000256" key="4">
    <source>
        <dbReference type="ARBA" id="ARBA00022989"/>
    </source>
</evidence>
<feature type="compositionally biased region" description="Polar residues" evidence="8">
    <location>
        <begin position="563"/>
        <end position="575"/>
    </location>
</feature>
<feature type="transmembrane region" description="Helical" evidence="9">
    <location>
        <begin position="486"/>
        <end position="508"/>
    </location>
</feature>
<keyword evidence="3 9" id="KW-0812">Transmembrane</keyword>
<comment type="subcellular location">
    <subcellularLocation>
        <location evidence="1">Cell membrane</location>
        <topology evidence="1">Multi-pass membrane protein</topology>
    </subcellularLocation>
</comment>
<evidence type="ECO:0000256" key="5">
    <source>
        <dbReference type="ARBA" id="ARBA00023136"/>
    </source>
</evidence>
<keyword evidence="7" id="KW-0325">Glycoprotein</keyword>
<keyword evidence="12" id="KW-1185">Reference proteome</keyword>
<keyword evidence="4 9" id="KW-1133">Transmembrane helix</keyword>
<feature type="transmembrane region" description="Helical" evidence="9">
    <location>
        <begin position="711"/>
        <end position="731"/>
    </location>
</feature>
<dbReference type="GO" id="GO:0005886">
    <property type="term" value="C:plasma membrane"/>
    <property type="evidence" value="ECO:0007669"/>
    <property type="project" value="UniProtKB-SubCell"/>
</dbReference>
<sequence length="939" mass="106026">METFALLLVAAAVLAGQPSENTHILHRDDDGGHGANGFSTDSQSKLLDLLPNNDEFFYEAFDIFSISADDEQCEVSSPFMFEQKSTPGGACVEDKHDNFHTLVAALKMCGMDKVSVISADNCSVISGENSGIPGRLKTLCLPRAAVGNILEALDAFSIPVQHFEIRVTTDDPLTKHERLREILWTSYHVHRVRYFIWVSEKPWQIMAAAGDLFYQYHRGPGALMPHSTRFVLLGLSTLEDASIYESGSDWIATLRQLHTPVVPRPPAVKAQIVRETERLLAKTEFDNVMMLVYSQNMSCDRCYEVKESFSLMWRDNRTRDFEVVEMPWSWRIFNKTYTRTQAKDISRKCPLFPNIKHKFNERHLTVLAKVWPPYLIAVPVGDGNSSVYTYGGFLADVIEGLSQVMNFSYTLTPDPISSLNVTVEELEYRLRNDLEADLMARLYYVTSPYVYNQSLTHPVVTANMSGAYFMRPYNKLFGRLKLFDSYLFEFVSIDISLFILFYVVISLFQRRLLASPALKKDKPMFTPSATGLSSGKDLVVNRNFAPCVRSSSRPPASRVKSLQVRSQSDGENQSFLCDEVNSDDDNIHTNQNPSMNMVPQESTNTNTSIHVLKPPCNPKPIKDDTIPKMQIYLFALWRRLLHKIGKYPVDVSGKSNLSKSFGCREKKLFDPDSYRPTLEHLCRRAYSALSDFVNFCGTVFGQGNVPRQRFITGRVLVFSWGLTIVILIGTLKGKLASMLLVDPLTAPFRRFADVQARPDYRWGHYNSSFLHIMADATQPPLQPLYAGIESFLEDDPGILTETQEQLMAKAAKEKFVAIIDSFFLDMVIRDKGYQDVHVIPEILGTTGLGISLPPESQLTGVMSENIIALLDTGLIQCYLQRTYQRLGTQAPKAVTVHTEPETAIREIIQLCVMCGPCFLGAVVVLLSEIAIVRYWRNRF</sequence>